<feature type="domain" description="DUF8054" evidence="4">
    <location>
        <begin position="94"/>
        <end position="205"/>
    </location>
</feature>
<gene>
    <name evidence="5" type="ORF">C492_13788</name>
</gene>
<protein>
    <submittedName>
        <fullName evidence="5">Uncharacterized protein</fullName>
    </submittedName>
</protein>
<sequence>MLRRPEYTGENRCLPCTAVNVAISLVLAGVLGAVTAPPVGAAALVVFLAAVSLRGYLVPGTPELTERYLPPSVLSLFGKEPIETRSIEDADADDPWDVLVAAGVAERTPDGALSLADRFRTELRGETERREAPDADDVAALVGADEAVERGPRAYSIDGNRLLRWESDAALVADVAAASVLRETVDGWAALERDRRLALLRRLRLLLERCPTCGGAVDRYRERVDPCCQPPHVSAWAACRDCEAVLGDVTVPETEGTSWIVALETAEGAAVAPD</sequence>
<dbReference type="InterPro" id="IPR058674">
    <property type="entry name" value="DUF8054_N"/>
</dbReference>
<accession>L9X6I1</accession>
<dbReference type="Pfam" id="PF26238">
    <property type="entry name" value="DUF8054_M"/>
    <property type="match status" value="1"/>
</dbReference>
<dbReference type="PATRIC" id="fig|1227498.3.peg.2688"/>
<comment type="caution">
    <text evidence="5">The sequence shown here is derived from an EMBL/GenBank/DDBJ whole genome shotgun (WGS) entry which is preliminary data.</text>
</comment>
<keyword evidence="1" id="KW-1133">Transmembrane helix</keyword>
<keyword evidence="1" id="KW-0812">Transmembrane</keyword>
<evidence type="ECO:0000259" key="4">
    <source>
        <dbReference type="Pfam" id="PF26238"/>
    </source>
</evidence>
<dbReference type="InterPro" id="IPR058775">
    <property type="entry name" value="DUF8054_M"/>
</dbReference>
<evidence type="ECO:0000259" key="3">
    <source>
        <dbReference type="Pfam" id="PF26237"/>
    </source>
</evidence>
<dbReference type="InterPro" id="IPR058675">
    <property type="entry name" value="DUF8054_C"/>
</dbReference>
<proteinExistence type="predicted"/>
<feature type="domain" description="DUF8054" evidence="2">
    <location>
        <begin position="2"/>
        <end position="80"/>
    </location>
</feature>
<dbReference type="Proteomes" id="UP000011531">
    <property type="component" value="Unassembled WGS sequence"/>
</dbReference>
<evidence type="ECO:0000259" key="2">
    <source>
        <dbReference type="Pfam" id="PF26236"/>
    </source>
</evidence>
<feature type="transmembrane region" description="Helical" evidence="1">
    <location>
        <begin position="12"/>
        <end position="33"/>
    </location>
</feature>
<name>L9X6I1_9EURY</name>
<reference evidence="5 6" key="1">
    <citation type="journal article" date="2014" name="PLoS Genet.">
        <title>Phylogenetically driven sequencing of extremely halophilic archaea reveals strategies for static and dynamic osmo-response.</title>
        <authorList>
            <person name="Becker E.A."/>
            <person name="Seitzer P.M."/>
            <person name="Tritt A."/>
            <person name="Larsen D."/>
            <person name="Krusor M."/>
            <person name="Yao A.I."/>
            <person name="Wu D."/>
            <person name="Madern D."/>
            <person name="Eisen J.A."/>
            <person name="Darling A.E."/>
            <person name="Facciotti M.T."/>
        </authorList>
    </citation>
    <scope>NUCLEOTIDE SEQUENCE [LARGE SCALE GENOMIC DNA]</scope>
    <source>
        <strain evidence="5 6">DSM 18795</strain>
    </source>
</reference>
<keyword evidence="6" id="KW-1185">Reference proteome</keyword>
<evidence type="ECO:0000256" key="1">
    <source>
        <dbReference type="SAM" id="Phobius"/>
    </source>
</evidence>
<feature type="transmembrane region" description="Helical" evidence="1">
    <location>
        <begin position="39"/>
        <end position="57"/>
    </location>
</feature>
<organism evidence="5 6">
    <name type="scientific">Natronococcus jeotgali DSM 18795</name>
    <dbReference type="NCBI Taxonomy" id="1227498"/>
    <lineage>
        <taxon>Archaea</taxon>
        <taxon>Methanobacteriati</taxon>
        <taxon>Methanobacteriota</taxon>
        <taxon>Stenosarchaea group</taxon>
        <taxon>Halobacteria</taxon>
        <taxon>Halobacteriales</taxon>
        <taxon>Natrialbaceae</taxon>
        <taxon>Natronococcus</taxon>
    </lineage>
</organism>
<feature type="domain" description="DUF8054" evidence="3">
    <location>
        <begin position="208"/>
        <end position="247"/>
    </location>
</feature>
<evidence type="ECO:0000313" key="6">
    <source>
        <dbReference type="Proteomes" id="UP000011531"/>
    </source>
</evidence>
<dbReference type="AlphaFoldDB" id="L9X6I1"/>
<dbReference type="Pfam" id="PF26236">
    <property type="entry name" value="DUF8054_N"/>
    <property type="match status" value="1"/>
</dbReference>
<dbReference type="Pfam" id="PF26237">
    <property type="entry name" value="DUF8054_C"/>
    <property type="match status" value="1"/>
</dbReference>
<evidence type="ECO:0000313" key="5">
    <source>
        <dbReference type="EMBL" id="ELY57217.1"/>
    </source>
</evidence>
<dbReference type="RefSeq" id="WP_008424391.1">
    <property type="nucleotide sequence ID" value="NZ_AOIA01000121.1"/>
</dbReference>
<dbReference type="EMBL" id="AOIA01000121">
    <property type="protein sequence ID" value="ELY57217.1"/>
    <property type="molecule type" value="Genomic_DNA"/>
</dbReference>
<keyword evidence="1" id="KW-0472">Membrane</keyword>